<feature type="non-terminal residue" evidence="1">
    <location>
        <position position="1"/>
    </location>
</feature>
<dbReference type="EMBL" id="AZMM01006233">
    <property type="protein sequence ID" value="ETJ39880.1"/>
    <property type="molecule type" value="Genomic_DNA"/>
</dbReference>
<organism evidence="1">
    <name type="scientific">human gut metagenome</name>
    <dbReference type="NCBI Taxonomy" id="408170"/>
    <lineage>
        <taxon>unclassified sequences</taxon>
        <taxon>metagenomes</taxon>
        <taxon>organismal metagenomes</taxon>
    </lineage>
</organism>
<gene>
    <name evidence="1" type="ORF">Q604_UNBC06233G0001</name>
</gene>
<feature type="non-terminal residue" evidence="1">
    <location>
        <position position="68"/>
    </location>
</feature>
<protein>
    <submittedName>
        <fullName evidence="1">Uncharacterized protein</fullName>
    </submittedName>
</protein>
<accession>W1YDT8</accession>
<evidence type="ECO:0000313" key="1">
    <source>
        <dbReference type="EMBL" id="ETJ39880.1"/>
    </source>
</evidence>
<reference evidence="1" key="1">
    <citation type="submission" date="2013-12" db="EMBL/GenBank/DDBJ databases">
        <title>A Varibaculum cambriense genome reconstructed from a premature infant gut community with otherwise low bacterial novelty that shifts toward anaerobic metabolism during the third week of life.</title>
        <authorList>
            <person name="Brown C.T."/>
            <person name="Sharon I."/>
            <person name="Thomas B.C."/>
            <person name="Castelle C.J."/>
            <person name="Morowitz M.J."/>
            <person name="Banfield J.F."/>
        </authorList>
    </citation>
    <scope>NUCLEOTIDE SEQUENCE</scope>
</reference>
<name>W1YDT8_9ZZZZ</name>
<proteinExistence type="predicted"/>
<comment type="caution">
    <text evidence="1">The sequence shown here is derived from an EMBL/GenBank/DDBJ whole genome shotgun (WGS) entry which is preliminary data.</text>
</comment>
<dbReference type="AlphaFoldDB" id="W1YDT8"/>
<sequence length="68" mass="7860">HFQLDPFHISQAIIRKVSDKKLKKALLKLFREGNVDEGLQKIVDLMIENSDNETTLKKLTELYFSATV</sequence>